<evidence type="ECO:0000313" key="2">
    <source>
        <dbReference type="Proteomes" id="UP001330812"/>
    </source>
</evidence>
<keyword evidence="2" id="KW-1185">Reference proteome</keyword>
<gene>
    <name evidence="1" type="ORF">VSH64_29510</name>
</gene>
<sequence>MWEPSVGKKDKKQPDTPAGVVRKLMKAGKVKKKCCRSSSRCKKCPVLALKKAKTDLAKAA</sequence>
<accession>A0ABZ1INU4</accession>
<organism evidence="1 2">
    <name type="scientific">Amycolatopsis rhabdoformis</name>
    <dbReference type="NCBI Taxonomy" id="1448059"/>
    <lineage>
        <taxon>Bacteria</taxon>
        <taxon>Bacillati</taxon>
        <taxon>Actinomycetota</taxon>
        <taxon>Actinomycetes</taxon>
        <taxon>Pseudonocardiales</taxon>
        <taxon>Pseudonocardiaceae</taxon>
        <taxon>Amycolatopsis</taxon>
    </lineage>
</organism>
<dbReference type="EMBL" id="CP142149">
    <property type="protein sequence ID" value="WSE35252.1"/>
    <property type="molecule type" value="Genomic_DNA"/>
</dbReference>
<name>A0ABZ1INU4_9PSEU</name>
<protein>
    <submittedName>
        <fullName evidence="1">Uncharacterized protein</fullName>
    </submittedName>
</protein>
<proteinExistence type="predicted"/>
<reference evidence="1 2" key="1">
    <citation type="journal article" date="2015" name="Int. J. Syst. Evol. Microbiol.">
        <title>Amycolatopsis rhabdoformis sp. nov., an actinomycete isolated from a tropical forest soil.</title>
        <authorList>
            <person name="Souza W.R."/>
            <person name="Silva R.E."/>
            <person name="Goodfellow M."/>
            <person name="Busarakam K."/>
            <person name="Figueiro F.S."/>
            <person name="Ferreira D."/>
            <person name="Rodrigues-Filho E."/>
            <person name="Moraes L.A.B."/>
            <person name="Zucchi T.D."/>
        </authorList>
    </citation>
    <scope>NUCLEOTIDE SEQUENCE [LARGE SCALE GENOMIC DNA]</scope>
    <source>
        <strain evidence="1 2">NCIMB 14900</strain>
    </source>
</reference>
<dbReference type="Proteomes" id="UP001330812">
    <property type="component" value="Chromosome"/>
</dbReference>
<evidence type="ECO:0000313" key="1">
    <source>
        <dbReference type="EMBL" id="WSE35252.1"/>
    </source>
</evidence>
<dbReference type="RefSeq" id="WP_326838056.1">
    <property type="nucleotide sequence ID" value="NZ_CP142149.1"/>
</dbReference>